<keyword evidence="2" id="KW-1185">Reference proteome</keyword>
<proteinExistence type="predicted"/>
<sequence>MWSSLVPRAGQGRPAKSLSALTLSSTSCHPPSSSRFCSELPTARLNCKGSQSTFTTPVCGSYNSVRGIATSGSLTYLSTMFAASGTLYGCTHRPASSGNTLATDIPTIFSHLRPRRRHL</sequence>
<name>A0A371D9I6_9APHY</name>
<evidence type="ECO:0000313" key="1">
    <source>
        <dbReference type="EMBL" id="RDX49201.1"/>
    </source>
</evidence>
<dbReference type="AlphaFoldDB" id="A0A371D9I6"/>
<gene>
    <name evidence="1" type="ORF">OH76DRAFT_562369</name>
</gene>
<evidence type="ECO:0000313" key="2">
    <source>
        <dbReference type="Proteomes" id="UP000256964"/>
    </source>
</evidence>
<dbReference type="EMBL" id="KZ857407">
    <property type="protein sequence ID" value="RDX49201.1"/>
    <property type="molecule type" value="Genomic_DNA"/>
</dbReference>
<dbReference type="Proteomes" id="UP000256964">
    <property type="component" value="Unassembled WGS sequence"/>
</dbReference>
<reference evidence="1 2" key="1">
    <citation type="journal article" date="2018" name="Biotechnol. Biofuels">
        <title>Integrative visual omics of the white-rot fungus Polyporus brumalis exposes the biotechnological potential of its oxidative enzymes for delignifying raw plant biomass.</title>
        <authorList>
            <person name="Miyauchi S."/>
            <person name="Rancon A."/>
            <person name="Drula E."/>
            <person name="Hage H."/>
            <person name="Chaduli D."/>
            <person name="Favel A."/>
            <person name="Grisel S."/>
            <person name="Henrissat B."/>
            <person name="Herpoel-Gimbert I."/>
            <person name="Ruiz-Duenas F.J."/>
            <person name="Chevret D."/>
            <person name="Hainaut M."/>
            <person name="Lin J."/>
            <person name="Wang M."/>
            <person name="Pangilinan J."/>
            <person name="Lipzen A."/>
            <person name="Lesage-Meessen L."/>
            <person name="Navarro D."/>
            <person name="Riley R."/>
            <person name="Grigoriev I.V."/>
            <person name="Zhou S."/>
            <person name="Raouche S."/>
            <person name="Rosso M.N."/>
        </authorList>
    </citation>
    <scope>NUCLEOTIDE SEQUENCE [LARGE SCALE GENOMIC DNA]</scope>
    <source>
        <strain evidence="1 2">BRFM 1820</strain>
    </source>
</reference>
<organism evidence="1 2">
    <name type="scientific">Lentinus brumalis</name>
    <dbReference type="NCBI Taxonomy" id="2498619"/>
    <lineage>
        <taxon>Eukaryota</taxon>
        <taxon>Fungi</taxon>
        <taxon>Dikarya</taxon>
        <taxon>Basidiomycota</taxon>
        <taxon>Agaricomycotina</taxon>
        <taxon>Agaricomycetes</taxon>
        <taxon>Polyporales</taxon>
        <taxon>Polyporaceae</taxon>
        <taxon>Lentinus</taxon>
    </lineage>
</organism>
<protein>
    <submittedName>
        <fullName evidence="1">Uncharacterized protein</fullName>
    </submittedName>
</protein>
<accession>A0A371D9I6</accession>